<dbReference type="Gene3D" id="2.60.40.150">
    <property type="entry name" value="C2 domain"/>
    <property type="match status" value="1"/>
</dbReference>
<feature type="domain" description="C2" evidence="4">
    <location>
        <begin position="1"/>
        <end position="114"/>
    </location>
</feature>
<dbReference type="PROSITE" id="PS50004">
    <property type="entry name" value="C2"/>
    <property type="match status" value="1"/>
</dbReference>
<evidence type="ECO:0000256" key="2">
    <source>
        <dbReference type="ARBA" id="ARBA00022837"/>
    </source>
</evidence>
<dbReference type="GO" id="GO:0046872">
    <property type="term" value="F:metal ion binding"/>
    <property type="evidence" value="ECO:0007669"/>
    <property type="project" value="UniProtKB-KW"/>
</dbReference>
<gene>
    <name evidence="5" type="ORF">RFI_33405</name>
</gene>
<comment type="caution">
    <text evidence="5">The sequence shown here is derived from an EMBL/GenBank/DDBJ whole genome shotgun (WGS) entry which is preliminary data.</text>
</comment>
<keyword evidence="1" id="KW-0479">Metal-binding</keyword>
<dbReference type="SUPFAM" id="SSF49562">
    <property type="entry name" value="C2 domain (Calcium/lipid-binding domain, CaLB)"/>
    <property type="match status" value="1"/>
</dbReference>
<evidence type="ECO:0000256" key="3">
    <source>
        <dbReference type="SAM" id="MobiDB-lite"/>
    </source>
</evidence>
<dbReference type="Proteomes" id="UP000023152">
    <property type="component" value="Unassembled WGS sequence"/>
</dbReference>
<dbReference type="SMART" id="SM00239">
    <property type="entry name" value="C2"/>
    <property type="match status" value="1"/>
</dbReference>
<dbReference type="InterPro" id="IPR035892">
    <property type="entry name" value="C2_domain_sf"/>
</dbReference>
<dbReference type="AlphaFoldDB" id="X6LSB0"/>
<organism evidence="5 6">
    <name type="scientific">Reticulomyxa filosa</name>
    <dbReference type="NCBI Taxonomy" id="46433"/>
    <lineage>
        <taxon>Eukaryota</taxon>
        <taxon>Sar</taxon>
        <taxon>Rhizaria</taxon>
        <taxon>Retaria</taxon>
        <taxon>Foraminifera</taxon>
        <taxon>Monothalamids</taxon>
        <taxon>Reticulomyxidae</taxon>
        <taxon>Reticulomyxa</taxon>
    </lineage>
</organism>
<feature type="compositionally biased region" description="Polar residues" evidence="3">
    <location>
        <begin position="194"/>
        <end position="210"/>
    </location>
</feature>
<dbReference type="CDD" id="cd00030">
    <property type="entry name" value="C2"/>
    <property type="match status" value="1"/>
</dbReference>
<evidence type="ECO:0000313" key="6">
    <source>
        <dbReference type="Proteomes" id="UP000023152"/>
    </source>
</evidence>
<reference evidence="5 6" key="1">
    <citation type="journal article" date="2013" name="Curr. Biol.">
        <title>The Genome of the Foraminiferan Reticulomyxa filosa.</title>
        <authorList>
            <person name="Glockner G."/>
            <person name="Hulsmann N."/>
            <person name="Schleicher M."/>
            <person name="Noegel A.A."/>
            <person name="Eichinger L."/>
            <person name="Gallinger C."/>
            <person name="Pawlowski J."/>
            <person name="Sierra R."/>
            <person name="Euteneuer U."/>
            <person name="Pillet L."/>
            <person name="Moustafa A."/>
            <person name="Platzer M."/>
            <person name="Groth M."/>
            <person name="Szafranski K."/>
            <person name="Schliwa M."/>
        </authorList>
    </citation>
    <scope>NUCLEOTIDE SEQUENCE [LARGE SCALE GENOMIC DNA]</scope>
</reference>
<protein>
    <recommendedName>
        <fullName evidence="4">C2 domain-containing protein</fullName>
    </recommendedName>
</protein>
<keyword evidence="2" id="KW-0106">Calcium</keyword>
<dbReference type="PANTHER" id="PTHR45911">
    <property type="entry name" value="C2 DOMAIN-CONTAINING PROTEIN"/>
    <property type="match status" value="1"/>
</dbReference>
<keyword evidence="6" id="KW-1185">Reference proteome</keyword>
<dbReference type="EMBL" id="ASPP01030930">
    <property type="protein sequence ID" value="ETO03997.1"/>
    <property type="molecule type" value="Genomic_DNA"/>
</dbReference>
<feature type="non-terminal residue" evidence="5">
    <location>
        <position position="235"/>
    </location>
</feature>
<feature type="region of interest" description="Disordered" evidence="3">
    <location>
        <begin position="194"/>
        <end position="235"/>
    </location>
</feature>
<dbReference type="Pfam" id="PF00168">
    <property type="entry name" value="C2"/>
    <property type="match status" value="1"/>
</dbReference>
<proteinExistence type="predicted"/>
<dbReference type="InterPro" id="IPR000008">
    <property type="entry name" value="C2_dom"/>
</dbReference>
<sequence>FFFFFFFFFFFWIGPDRLLLFVFVKSARDLPRTDRGTGNSTCYCVVTVGNDSGRSNAVSLSSPVWNGVFQFRIQYENFVIVDLFSSDVTSDEDIGRVLIHLSEFHRFAEFEWVPLRKFGKSNKTQGDVCVKIAITETPRAAQYGEYSKVMFVCFVSFETIMLQCAIEKKKKKKELVSFCRAMDLNPILLKHEPSVQQRQTSTKNVLSNNELPSLVPPPSSSTQQPDIHLKEKSEE</sequence>
<accession>X6LSB0</accession>
<evidence type="ECO:0000259" key="4">
    <source>
        <dbReference type="PROSITE" id="PS50004"/>
    </source>
</evidence>
<name>X6LSB0_RETFI</name>
<evidence type="ECO:0000256" key="1">
    <source>
        <dbReference type="ARBA" id="ARBA00022723"/>
    </source>
</evidence>
<evidence type="ECO:0000313" key="5">
    <source>
        <dbReference type="EMBL" id="ETO03997.1"/>
    </source>
</evidence>
<feature type="non-terminal residue" evidence="5">
    <location>
        <position position="1"/>
    </location>
</feature>